<feature type="region of interest" description="Disordered" evidence="1">
    <location>
        <begin position="50"/>
        <end position="78"/>
    </location>
</feature>
<dbReference type="EMBL" id="UIGB01000001">
    <property type="protein sequence ID" value="SUU86153.1"/>
    <property type="molecule type" value="Genomic_DNA"/>
</dbReference>
<name>A0A380WCP9_AFIFE</name>
<protein>
    <submittedName>
        <fullName evidence="2">Uncharacterized protein</fullName>
    </submittedName>
</protein>
<dbReference type="AlphaFoldDB" id="A0A380WCP9"/>
<reference evidence="2 3" key="1">
    <citation type="submission" date="2018-06" db="EMBL/GenBank/DDBJ databases">
        <authorList>
            <consortium name="Pathogen Informatics"/>
            <person name="Doyle S."/>
        </authorList>
    </citation>
    <scope>NUCLEOTIDE SEQUENCE [LARGE SCALE GENOMIC DNA]</scope>
    <source>
        <strain evidence="2 3">NCTC12722</strain>
    </source>
</reference>
<dbReference type="RefSeq" id="WP_002716977.1">
    <property type="nucleotide sequence ID" value="NZ_UFSI01000001.1"/>
</dbReference>
<accession>A0A380WCP9</accession>
<sequence>MTATLSPRALSIISRHKVQDSERIAEARIRTGRIRDIREQERDILRRTAQSKALKDFEGENPENSETVKVHGPRASARNQQRAFIAEEQRKLDLLCAERSRLEADAPPPVLTATRLMQVVDRGGDAIAEIATPELVLAKGERNLIDALPRFRENVSNLKARRREIEKAPLPAAHVKKTMRNQVARIASQGVPQVGAMFHGGEIGWPRLPPVAGVGSHLHQPIDASALAVFLHRDLLIERLDEIIDVNAAAFPNPMSPRERQTALDKIDAEIDAAERVEAACVEALVAEGHRVFHRPDISVLAVISYSADISF</sequence>
<organism evidence="2 3">
    <name type="scientific">Afipia felis</name>
    <name type="common">Cat scratch disease bacillus</name>
    <dbReference type="NCBI Taxonomy" id="1035"/>
    <lineage>
        <taxon>Bacteria</taxon>
        <taxon>Pseudomonadati</taxon>
        <taxon>Pseudomonadota</taxon>
        <taxon>Alphaproteobacteria</taxon>
        <taxon>Hyphomicrobiales</taxon>
        <taxon>Nitrobacteraceae</taxon>
        <taxon>Afipia</taxon>
    </lineage>
</organism>
<evidence type="ECO:0000256" key="1">
    <source>
        <dbReference type="SAM" id="MobiDB-lite"/>
    </source>
</evidence>
<dbReference type="Proteomes" id="UP000254343">
    <property type="component" value="Unassembled WGS sequence"/>
</dbReference>
<gene>
    <name evidence="2" type="ORF">NCTC12722_03375</name>
</gene>
<proteinExistence type="predicted"/>
<evidence type="ECO:0000313" key="3">
    <source>
        <dbReference type="Proteomes" id="UP000254343"/>
    </source>
</evidence>
<evidence type="ECO:0000313" key="2">
    <source>
        <dbReference type="EMBL" id="SUU86153.1"/>
    </source>
</evidence>
<dbReference type="OrthoDB" id="10012645at2"/>